<sequence length="456" mass="49398">MWQEETARDARWWRDRVARHGSELTRLAGPAVMMRLGVVGLGMVDTAMVGHYATRDLAWLNLANQSLIMFALVAALGLLMGTLVFTANAYGADDMAECGRVWRRSLPFAGGLAVLILIVLLPAELWLGLLGQPDDMAAESGRIARILALGMPAHLLFIHSTMFLEGVKRTEVGFYLMMAANVINAGLNYLLIYGHGGLPEMGAAGSAWTSTVVRWFLAGSVICYVWWSPSLTQYGLRKPHGQKWSDWSAQRQMGYASCVSLTAEVLAFGALAIFAGWIGTVPLAAHGVVYQVLGVPLMIAVGIGVASSVRVGIAFARRDRLDTLLAGLMGLAVTLVIAGTFALAIAQFTAPALGIFTDDHRVVEILLPITLVFTLGMLLDALQMVMAGALRGLKETWWPTALQTTAFVGVMLPVCYILAFPMDRGLRGLMEGTLAGVTVSFFFQLARFRHLVSLRR</sequence>
<gene>
    <name evidence="3" type="ORF">BXY39_3639</name>
</gene>
<dbReference type="NCBIfam" id="TIGR00797">
    <property type="entry name" value="matE"/>
    <property type="match status" value="1"/>
</dbReference>
<keyword evidence="1" id="KW-0813">Transport</keyword>
<evidence type="ECO:0000313" key="4">
    <source>
        <dbReference type="Proteomes" id="UP000271227"/>
    </source>
</evidence>
<feature type="transmembrane region" description="Helical" evidence="2">
    <location>
        <begin position="172"/>
        <end position="192"/>
    </location>
</feature>
<evidence type="ECO:0000313" key="3">
    <source>
        <dbReference type="EMBL" id="RMB01455.1"/>
    </source>
</evidence>
<comment type="caution">
    <text evidence="3">The sequence shown here is derived from an EMBL/GenBank/DDBJ whole genome shotgun (WGS) entry which is preliminary data.</text>
</comment>
<feature type="transmembrane region" description="Helical" evidence="2">
    <location>
        <begin position="143"/>
        <end position="160"/>
    </location>
</feature>
<reference evidence="3 4" key="1">
    <citation type="submission" date="2018-10" db="EMBL/GenBank/DDBJ databases">
        <title>Genomic Encyclopedia of Archaeal and Bacterial Type Strains, Phase II (KMG-II): from individual species to whole genera.</title>
        <authorList>
            <person name="Goeker M."/>
        </authorList>
    </citation>
    <scope>NUCLEOTIDE SEQUENCE [LARGE SCALE GENOMIC DNA]</scope>
    <source>
        <strain evidence="3 4">DSM 25217</strain>
    </source>
</reference>
<keyword evidence="4" id="KW-1185">Reference proteome</keyword>
<feature type="transmembrane region" description="Helical" evidence="2">
    <location>
        <begin position="365"/>
        <end position="385"/>
    </location>
</feature>
<feature type="transmembrane region" description="Helical" evidence="2">
    <location>
        <begin position="36"/>
        <end position="54"/>
    </location>
</feature>
<evidence type="ECO:0000256" key="2">
    <source>
        <dbReference type="SAM" id="Phobius"/>
    </source>
</evidence>
<dbReference type="GO" id="GO:0015297">
    <property type="term" value="F:antiporter activity"/>
    <property type="evidence" value="ECO:0007669"/>
    <property type="project" value="InterPro"/>
</dbReference>
<keyword evidence="2" id="KW-0812">Transmembrane</keyword>
<dbReference type="PANTHER" id="PTHR43298:SF2">
    <property type="entry name" value="FMN_FAD EXPORTER YEEO-RELATED"/>
    <property type="match status" value="1"/>
</dbReference>
<keyword evidence="2" id="KW-1133">Transmembrane helix</keyword>
<dbReference type="InterPro" id="IPR002528">
    <property type="entry name" value="MATE_fam"/>
</dbReference>
<feature type="transmembrane region" description="Helical" evidence="2">
    <location>
        <begin position="397"/>
        <end position="419"/>
    </location>
</feature>
<feature type="transmembrane region" description="Helical" evidence="2">
    <location>
        <begin position="106"/>
        <end position="123"/>
    </location>
</feature>
<accession>A0A3M0BY14</accession>
<feature type="transmembrane region" description="Helical" evidence="2">
    <location>
        <begin position="253"/>
        <end position="278"/>
    </location>
</feature>
<keyword evidence="2" id="KW-0472">Membrane</keyword>
<dbReference type="Pfam" id="PF01554">
    <property type="entry name" value="MatE"/>
    <property type="match status" value="2"/>
</dbReference>
<feature type="transmembrane region" description="Helical" evidence="2">
    <location>
        <begin position="425"/>
        <end position="446"/>
    </location>
</feature>
<dbReference type="Proteomes" id="UP000271227">
    <property type="component" value="Unassembled WGS sequence"/>
</dbReference>
<dbReference type="RefSeq" id="WP_121940276.1">
    <property type="nucleotide sequence ID" value="NZ_REFR01000016.1"/>
</dbReference>
<dbReference type="AlphaFoldDB" id="A0A3M0BY14"/>
<name>A0A3M0BY14_9PROT</name>
<dbReference type="PANTHER" id="PTHR43298">
    <property type="entry name" value="MULTIDRUG RESISTANCE PROTEIN NORM-RELATED"/>
    <property type="match status" value="1"/>
</dbReference>
<protein>
    <submittedName>
        <fullName evidence="3">MATE family multidrug resistance protein</fullName>
    </submittedName>
</protein>
<dbReference type="OrthoDB" id="9780160at2"/>
<feature type="transmembrane region" description="Helical" evidence="2">
    <location>
        <begin position="212"/>
        <end position="232"/>
    </location>
</feature>
<organism evidence="3 4">
    <name type="scientific">Eilatimonas milleporae</name>
    <dbReference type="NCBI Taxonomy" id="911205"/>
    <lineage>
        <taxon>Bacteria</taxon>
        <taxon>Pseudomonadati</taxon>
        <taxon>Pseudomonadota</taxon>
        <taxon>Alphaproteobacteria</taxon>
        <taxon>Kordiimonadales</taxon>
        <taxon>Kordiimonadaceae</taxon>
        <taxon>Eilatimonas</taxon>
    </lineage>
</organism>
<dbReference type="EMBL" id="REFR01000016">
    <property type="protein sequence ID" value="RMB01455.1"/>
    <property type="molecule type" value="Genomic_DNA"/>
</dbReference>
<evidence type="ECO:0000256" key="1">
    <source>
        <dbReference type="ARBA" id="ARBA00022448"/>
    </source>
</evidence>
<feature type="transmembrane region" description="Helical" evidence="2">
    <location>
        <begin position="66"/>
        <end position="85"/>
    </location>
</feature>
<feature type="transmembrane region" description="Helical" evidence="2">
    <location>
        <begin position="290"/>
        <end position="313"/>
    </location>
</feature>
<dbReference type="GO" id="GO:0042910">
    <property type="term" value="F:xenobiotic transmembrane transporter activity"/>
    <property type="evidence" value="ECO:0007669"/>
    <property type="project" value="InterPro"/>
</dbReference>
<proteinExistence type="predicted"/>
<dbReference type="GO" id="GO:0005886">
    <property type="term" value="C:plasma membrane"/>
    <property type="evidence" value="ECO:0007669"/>
    <property type="project" value="TreeGrafter"/>
</dbReference>
<dbReference type="InterPro" id="IPR050222">
    <property type="entry name" value="MATE_MdtK"/>
</dbReference>
<feature type="transmembrane region" description="Helical" evidence="2">
    <location>
        <begin position="325"/>
        <end position="345"/>
    </location>
</feature>
<dbReference type="InParanoid" id="A0A3M0BY14"/>